<feature type="compositionally biased region" description="Polar residues" evidence="1">
    <location>
        <begin position="59"/>
        <end position="91"/>
    </location>
</feature>
<dbReference type="OrthoDB" id="3646408at2759"/>
<dbReference type="GeneID" id="19333948"/>
<dbReference type="HOGENOM" id="CLU_655741_0_0_1"/>
<dbReference type="RefSeq" id="XP_007930735.1">
    <property type="nucleotide sequence ID" value="XM_007932544.1"/>
</dbReference>
<accession>M2YKT8</accession>
<evidence type="ECO:0000313" key="2">
    <source>
        <dbReference type="EMBL" id="EME78340.1"/>
    </source>
</evidence>
<protein>
    <submittedName>
        <fullName evidence="2">Uncharacterized protein</fullName>
    </submittedName>
</protein>
<dbReference type="SUPFAM" id="SSF141571">
    <property type="entry name" value="Pentapeptide repeat-like"/>
    <property type="match status" value="1"/>
</dbReference>
<gene>
    <name evidence="2" type="ORF">MYCFIDRAFT_178487</name>
</gene>
<name>M2YKT8_PSEFD</name>
<dbReference type="EMBL" id="KB446563">
    <property type="protein sequence ID" value="EME78340.1"/>
    <property type="molecule type" value="Genomic_DNA"/>
</dbReference>
<keyword evidence="3" id="KW-1185">Reference proteome</keyword>
<organism evidence="2 3">
    <name type="scientific">Pseudocercospora fijiensis (strain CIRAD86)</name>
    <name type="common">Black leaf streak disease fungus</name>
    <name type="synonym">Mycosphaerella fijiensis</name>
    <dbReference type="NCBI Taxonomy" id="383855"/>
    <lineage>
        <taxon>Eukaryota</taxon>
        <taxon>Fungi</taxon>
        <taxon>Dikarya</taxon>
        <taxon>Ascomycota</taxon>
        <taxon>Pezizomycotina</taxon>
        <taxon>Dothideomycetes</taxon>
        <taxon>Dothideomycetidae</taxon>
        <taxon>Mycosphaerellales</taxon>
        <taxon>Mycosphaerellaceae</taxon>
        <taxon>Pseudocercospora</taxon>
    </lineage>
</organism>
<evidence type="ECO:0000313" key="3">
    <source>
        <dbReference type="Proteomes" id="UP000016932"/>
    </source>
</evidence>
<proteinExistence type="predicted"/>
<dbReference type="KEGG" id="pfj:MYCFIDRAFT_178487"/>
<evidence type="ECO:0000256" key="1">
    <source>
        <dbReference type="SAM" id="MobiDB-lite"/>
    </source>
</evidence>
<feature type="region of interest" description="Disordered" evidence="1">
    <location>
        <begin position="59"/>
        <end position="105"/>
    </location>
</feature>
<dbReference type="AlphaFoldDB" id="M2YKT8"/>
<dbReference type="VEuPathDB" id="FungiDB:MYCFIDRAFT_178487"/>
<reference evidence="2 3" key="1">
    <citation type="journal article" date="2012" name="PLoS Pathog.">
        <title>Diverse lifestyles and strategies of plant pathogenesis encoded in the genomes of eighteen Dothideomycetes fungi.</title>
        <authorList>
            <person name="Ohm R.A."/>
            <person name="Feau N."/>
            <person name="Henrissat B."/>
            <person name="Schoch C.L."/>
            <person name="Horwitz B.A."/>
            <person name="Barry K.W."/>
            <person name="Condon B.J."/>
            <person name="Copeland A.C."/>
            <person name="Dhillon B."/>
            <person name="Glaser F."/>
            <person name="Hesse C.N."/>
            <person name="Kosti I."/>
            <person name="LaButti K."/>
            <person name="Lindquist E.A."/>
            <person name="Lucas S."/>
            <person name="Salamov A.A."/>
            <person name="Bradshaw R.E."/>
            <person name="Ciuffetti L."/>
            <person name="Hamelin R.C."/>
            <person name="Kema G.H.J."/>
            <person name="Lawrence C."/>
            <person name="Scott J.A."/>
            <person name="Spatafora J.W."/>
            <person name="Turgeon B.G."/>
            <person name="de Wit P.J.G.M."/>
            <person name="Zhong S."/>
            <person name="Goodwin S.B."/>
            <person name="Grigoriev I.V."/>
        </authorList>
    </citation>
    <scope>NUCLEOTIDE SEQUENCE [LARGE SCALE GENOMIC DNA]</scope>
    <source>
        <strain evidence="2 3">CIRAD86</strain>
    </source>
</reference>
<sequence>MSSRYPKATRHFWYIYYTQDTVSQCHRSTLQHPFWQPSAIKNRNMASFNREQHALDADSTTMRLSSMSISTPRARQNDSLKPNRRPVQQQLRPHPKGFTPDLTRTQPRGALKRQRLSAAPLFKREIRNCIITPGSKLDRCTLIDVAVSSCHLTRCSIKSENLTTQLQNCLITDCKISDVEIHACEIQSTLGEKIHDATERHFDCGHEVYRQGGASTLKRCDITQTKILHAQASHCRLANVAAKYLLATTCQIETCHLMTCEFRKHCISLSNSCQISESTSYMNDRPDMVVTSTGNDLQLLNKPLTPPTANPLARKYQMDPQSTLYPAQRREREGDIDGLRLRQGLLPLADGQVEGQRRHMLDERTEEAVAAVHVKDFRDALRNGRFVSAEIVERWDVVGFDRSRHRSCWRRMMDGDENF</sequence>
<dbReference type="Proteomes" id="UP000016932">
    <property type="component" value="Unassembled WGS sequence"/>
</dbReference>